<dbReference type="PANTHER" id="PTHR24171:SF8">
    <property type="entry name" value="BRCA1-ASSOCIATED RING DOMAIN PROTEIN 1"/>
    <property type="match status" value="1"/>
</dbReference>
<name>A0ABD2W0D5_9HYME</name>
<protein>
    <submittedName>
        <fullName evidence="4">Uncharacterized protein</fullName>
    </submittedName>
</protein>
<keyword evidence="2 3" id="KW-0040">ANK repeat</keyword>
<organism evidence="4 5">
    <name type="scientific">Trichogramma kaykai</name>
    <dbReference type="NCBI Taxonomy" id="54128"/>
    <lineage>
        <taxon>Eukaryota</taxon>
        <taxon>Metazoa</taxon>
        <taxon>Ecdysozoa</taxon>
        <taxon>Arthropoda</taxon>
        <taxon>Hexapoda</taxon>
        <taxon>Insecta</taxon>
        <taxon>Pterygota</taxon>
        <taxon>Neoptera</taxon>
        <taxon>Endopterygota</taxon>
        <taxon>Hymenoptera</taxon>
        <taxon>Apocrita</taxon>
        <taxon>Proctotrupomorpha</taxon>
        <taxon>Chalcidoidea</taxon>
        <taxon>Trichogrammatidae</taxon>
        <taxon>Trichogramma</taxon>
    </lineage>
</organism>
<dbReference type="AlphaFoldDB" id="A0ABD2W0D5"/>
<dbReference type="EMBL" id="JBJJXI010000146">
    <property type="protein sequence ID" value="KAL3386489.1"/>
    <property type="molecule type" value="Genomic_DNA"/>
</dbReference>
<dbReference type="Proteomes" id="UP001627154">
    <property type="component" value="Unassembled WGS sequence"/>
</dbReference>
<dbReference type="PANTHER" id="PTHR24171">
    <property type="entry name" value="ANKYRIN REPEAT DOMAIN-CONTAINING PROTEIN 39-RELATED"/>
    <property type="match status" value="1"/>
</dbReference>
<dbReference type="SMART" id="SM00248">
    <property type="entry name" value="ANK"/>
    <property type="match status" value="2"/>
</dbReference>
<feature type="repeat" description="ANK" evidence="3">
    <location>
        <begin position="63"/>
        <end position="95"/>
    </location>
</feature>
<evidence type="ECO:0000313" key="4">
    <source>
        <dbReference type="EMBL" id="KAL3386489.1"/>
    </source>
</evidence>
<dbReference type="InterPro" id="IPR002110">
    <property type="entry name" value="Ankyrin_rpt"/>
</dbReference>
<dbReference type="PROSITE" id="PS50088">
    <property type="entry name" value="ANK_REPEAT"/>
    <property type="match status" value="2"/>
</dbReference>
<dbReference type="InterPro" id="IPR036770">
    <property type="entry name" value="Ankyrin_rpt-contain_sf"/>
</dbReference>
<dbReference type="PROSITE" id="PS50297">
    <property type="entry name" value="ANK_REP_REGION"/>
    <property type="match status" value="1"/>
</dbReference>
<proteinExistence type="predicted"/>
<reference evidence="4 5" key="1">
    <citation type="journal article" date="2024" name="bioRxiv">
        <title>A reference genome for Trichogramma kaykai: A tiny desert-dwelling parasitoid wasp with competing sex-ratio distorters.</title>
        <authorList>
            <person name="Culotta J."/>
            <person name="Lindsey A.R."/>
        </authorList>
    </citation>
    <scope>NUCLEOTIDE SEQUENCE [LARGE SCALE GENOMIC DNA]</scope>
    <source>
        <strain evidence="4 5">KSX58</strain>
    </source>
</reference>
<dbReference type="SUPFAM" id="SSF48403">
    <property type="entry name" value="Ankyrin repeat"/>
    <property type="match status" value="1"/>
</dbReference>
<keyword evidence="1" id="KW-0677">Repeat</keyword>
<evidence type="ECO:0000256" key="1">
    <source>
        <dbReference type="ARBA" id="ARBA00022737"/>
    </source>
</evidence>
<feature type="repeat" description="ANK" evidence="3">
    <location>
        <begin position="28"/>
        <end position="60"/>
    </location>
</feature>
<accession>A0ABD2W0D5</accession>
<evidence type="ECO:0000256" key="2">
    <source>
        <dbReference type="ARBA" id="ARBA00023043"/>
    </source>
</evidence>
<evidence type="ECO:0000313" key="5">
    <source>
        <dbReference type="Proteomes" id="UP001627154"/>
    </source>
</evidence>
<keyword evidence="5" id="KW-1185">Reference proteome</keyword>
<dbReference type="Gene3D" id="1.25.40.20">
    <property type="entry name" value="Ankyrin repeat-containing domain"/>
    <property type="match status" value="1"/>
</dbReference>
<dbReference type="Pfam" id="PF12796">
    <property type="entry name" value="Ank_2"/>
    <property type="match status" value="1"/>
</dbReference>
<gene>
    <name evidence="4" type="ORF">TKK_017994</name>
</gene>
<evidence type="ECO:0000256" key="3">
    <source>
        <dbReference type="PROSITE-ProRule" id="PRU00023"/>
    </source>
</evidence>
<comment type="caution">
    <text evidence="4">The sequence shown here is derived from an EMBL/GenBank/DDBJ whole genome shotgun (WGS) entry which is preliminary data.</text>
</comment>
<sequence length="154" mass="17321">MKFPKPRAPLSECNGRCNVNYIGEYDSEGVTHFHVACKYGVVEAVRKFLEFGQDPNLECDEMNPNPPLHLALRFCRKEVAELLLKGGADPNLLNHDRETPLHLVCKDHPVRRCLYGEVLANHQRNESAGGHRCEEQVGLDTTAISCGESFTERC</sequence>